<proteinExistence type="predicted"/>
<name>A0A382SGG3_9ZZZZ</name>
<protein>
    <submittedName>
        <fullName evidence="1">Uncharacterized protein</fullName>
    </submittedName>
</protein>
<reference evidence="1" key="1">
    <citation type="submission" date="2018-05" db="EMBL/GenBank/DDBJ databases">
        <authorList>
            <person name="Lanie J.A."/>
            <person name="Ng W.-L."/>
            <person name="Kazmierczak K.M."/>
            <person name="Andrzejewski T.M."/>
            <person name="Davidsen T.M."/>
            <person name="Wayne K.J."/>
            <person name="Tettelin H."/>
            <person name="Glass J.I."/>
            <person name="Rusch D."/>
            <person name="Podicherti R."/>
            <person name="Tsui H.-C.T."/>
            <person name="Winkler M.E."/>
        </authorList>
    </citation>
    <scope>NUCLEOTIDE SEQUENCE</scope>
</reference>
<sequence length="28" mass="3050">GTGYWGPPLRIGVPAEITLIRLKKKVVS</sequence>
<dbReference type="AlphaFoldDB" id="A0A382SGG3"/>
<accession>A0A382SGG3</accession>
<dbReference type="EMBL" id="UINC01128734">
    <property type="protein sequence ID" value="SVD08672.1"/>
    <property type="molecule type" value="Genomic_DNA"/>
</dbReference>
<organism evidence="1">
    <name type="scientific">marine metagenome</name>
    <dbReference type="NCBI Taxonomy" id="408172"/>
    <lineage>
        <taxon>unclassified sequences</taxon>
        <taxon>metagenomes</taxon>
        <taxon>ecological metagenomes</taxon>
    </lineage>
</organism>
<feature type="non-terminal residue" evidence="1">
    <location>
        <position position="1"/>
    </location>
</feature>
<evidence type="ECO:0000313" key="1">
    <source>
        <dbReference type="EMBL" id="SVD08672.1"/>
    </source>
</evidence>
<gene>
    <name evidence="1" type="ORF">METZ01_LOCUS361526</name>
</gene>